<sequence length="512" mass="59267">MLSKPFSDPVLSLVSNSIEKLSILDLENLSCIWTVFTKCAENLENGHRLENLSWRLWYRTALFCKENTLSNIDETDSEESITSIEYSKNKNLNMPELSTSIESASTLDEHEMKQVSNYETSKIPTFVPSRLKRPNTMQYVSPGRFQKIISDLSLFKVETEKWKNDKMILKHNSHENCISEPLKESKMDYVSPKDSESFTQGITFLSDMHQPLASNIKPIFPNEECLNLIEHVENISDFFANKITHETHVQNHSIQTSKHMEKTDKIFFIQETLPADSYIESFSKNCFKSNPLKLSSKSSIRPKSTKHITFEKPSSASSFETFNNEQSKYNIDSIDNDDDNDWDSIYDSSDSSVTNDKPIFQKIDTRLLQLQLNPQRSLLSFMLQNKVNGNLINSCSKSSPAIALSQTSISYSISKQMPQNIQYHTTRMENQYPLVISPRTIRRNMFATELSESLRKNLLWERQQRALTPYATLKRRHTEFDVTKLNEFSDKSDGENYDFFHDINYSYHVAGW</sequence>
<dbReference type="Pfam" id="PF11702">
    <property type="entry name" value="DUF3295"/>
    <property type="match status" value="1"/>
</dbReference>
<dbReference type="InterPro" id="IPR013860">
    <property type="entry name" value="AreA_GATA"/>
</dbReference>
<dbReference type="GO" id="GO:0000122">
    <property type="term" value="P:negative regulation of transcription by RNA polymerase II"/>
    <property type="evidence" value="ECO:0007669"/>
    <property type="project" value="TreeGrafter"/>
</dbReference>
<evidence type="ECO:0000259" key="1">
    <source>
        <dbReference type="Pfam" id="PF08550"/>
    </source>
</evidence>
<dbReference type="EMBL" id="LFVZ01000003">
    <property type="protein sequence ID" value="KTW30298.1"/>
    <property type="molecule type" value="Genomic_DNA"/>
</dbReference>
<dbReference type="RefSeq" id="XP_018227089.1">
    <property type="nucleotide sequence ID" value="XM_018369375.1"/>
</dbReference>
<gene>
    <name evidence="3" type="ORF">T552_00773</name>
</gene>
<organism evidence="3 4">
    <name type="scientific">Pneumocystis carinii (strain B80)</name>
    <name type="common">Rat pneumocystis pneumonia agent</name>
    <name type="synonym">Pneumocystis carinii f. sp. carinii</name>
    <dbReference type="NCBI Taxonomy" id="1408658"/>
    <lineage>
        <taxon>Eukaryota</taxon>
        <taxon>Fungi</taxon>
        <taxon>Dikarya</taxon>
        <taxon>Ascomycota</taxon>
        <taxon>Taphrinomycotina</taxon>
        <taxon>Pneumocystomycetes</taxon>
        <taxon>Pneumocystaceae</taxon>
        <taxon>Pneumocystis</taxon>
    </lineage>
</organism>
<accession>A0A0W4ZPJ4</accession>
<protein>
    <submittedName>
        <fullName evidence="3">Uncharacterized protein</fullName>
    </submittedName>
</protein>
<dbReference type="GO" id="GO:0006808">
    <property type="term" value="P:regulation of nitrogen utilization"/>
    <property type="evidence" value="ECO:0007669"/>
    <property type="project" value="TreeGrafter"/>
</dbReference>
<reference evidence="4" key="1">
    <citation type="journal article" date="2016" name="Nat. Commun.">
        <title>Genome analysis of three Pneumocystis species reveals adaptation mechanisms to life exclusively in mammalian hosts.</title>
        <authorList>
            <person name="Ma L."/>
            <person name="Chen Z."/>
            <person name="Huang D.W."/>
            <person name="Kutty G."/>
            <person name="Ishihara M."/>
            <person name="Wang H."/>
            <person name="Abouelleil A."/>
            <person name="Bishop L."/>
            <person name="Davey E."/>
            <person name="Deng R."/>
            <person name="Deng X."/>
            <person name="Fan L."/>
            <person name="Fantoni G."/>
            <person name="Fitzgerald M."/>
            <person name="Gogineni E."/>
            <person name="Goldberg J.M."/>
            <person name="Handley G."/>
            <person name="Hu X."/>
            <person name="Huber C."/>
            <person name="Jiao X."/>
            <person name="Jones K."/>
            <person name="Levin J.Z."/>
            <person name="Liu Y."/>
            <person name="Macdonald P."/>
            <person name="Melnikov A."/>
            <person name="Raley C."/>
            <person name="Sassi M."/>
            <person name="Sherman B.T."/>
            <person name="Song X."/>
            <person name="Sykes S."/>
            <person name="Tran B."/>
            <person name="Walsh L."/>
            <person name="Xia Y."/>
            <person name="Yang J."/>
            <person name="Young S."/>
            <person name="Zeng Q."/>
            <person name="Zheng X."/>
            <person name="Stephens R."/>
            <person name="Nusbaum C."/>
            <person name="Birren B.W."/>
            <person name="Azadi P."/>
            <person name="Lempicki R.A."/>
            <person name="Cuomo C.A."/>
            <person name="Kovacs J.A."/>
        </authorList>
    </citation>
    <scope>NUCLEOTIDE SEQUENCE [LARGE SCALE GENOMIC DNA]</scope>
    <source>
        <strain evidence="4">B80</strain>
    </source>
</reference>
<dbReference type="PANTHER" id="PTHR28014:SF1">
    <property type="entry name" value="NEGATIVE REGULATOR OF RAS-CAMP PATHWAY"/>
    <property type="match status" value="1"/>
</dbReference>
<proteinExistence type="predicted"/>
<dbReference type="PANTHER" id="PTHR28014">
    <property type="entry name" value="NEGATIVE REGULATOR OF RAS-CAMP PATHWAY"/>
    <property type="match status" value="1"/>
</dbReference>
<dbReference type="AlphaFoldDB" id="A0A0W4ZPJ4"/>
<dbReference type="GO" id="GO:0031930">
    <property type="term" value="P:mitochondria-nucleus signaling pathway"/>
    <property type="evidence" value="ECO:0007669"/>
    <property type="project" value="TreeGrafter"/>
</dbReference>
<dbReference type="Pfam" id="PF08550">
    <property type="entry name" value="GATA_AreA"/>
    <property type="match status" value="1"/>
</dbReference>
<dbReference type="OrthoDB" id="5054775at2759"/>
<dbReference type="GeneID" id="28935577"/>
<dbReference type="Proteomes" id="UP000054454">
    <property type="component" value="Unassembled WGS sequence"/>
</dbReference>
<keyword evidence="4" id="KW-1185">Reference proteome</keyword>
<evidence type="ECO:0000313" key="3">
    <source>
        <dbReference type="EMBL" id="KTW30298.1"/>
    </source>
</evidence>
<evidence type="ECO:0000259" key="2">
    <source>
        <dbReference type="Pfam" id="PF11702"/>
    </source>
</evidence>
<evidence type="ECO:0000313" key="4">
    <source>
        <dbReference type="Proteomes" id="UP000054454"/>
    </source>
</evidence>
<dbReference type="VEuPathDB" id="FungiDB:T552_00773"/>
<name>A0A0W4ZPJ4_PNEC8</name>
<comment type="caution">
    <text evidence="3">The sequence shown here is derived from an EMBL/GenBank/DDBJ whole genome shotgun (WGS) entry which is preliminary data.</text>
</comment>
<dbReference type="GO" id="GO:0005737">
    <property type="term" value="C:cytoplasm"/>
    <property type="evidence" value="ECO:0007669"/>
    <property type="project" value="TreeGrafter"/>
</dbReference>
<dbReference type="InterPro" id="IPR021711">
    <property type="entry name" value="DUF3295"/>
</dbReference>
<feature type="domain" description="DUF3295" evidence="2">
    <location>
        <begin position="289"/>
        <end position="512"/>
    </location>
</feature>
<feature type="domain" description="Nitrogen regulatory protein areA GATA-like" evidence="1">
    <location>
        <begin position="32"/>
        <end position="59"/>
    </location>
</feature>
<dbReference type="InterPro" id="IPR053043">
    <property type="entry name" value="Ras-cAMP_regulatory"/>
</dbReference>